<gene>
    <name evidence="1" type="ORF">K432DRAFT_305100</name>
</gene>
<evidence type="ECO:0000313" key="1">
    <source>
        <dbReference type="EMBL" id="OCK77032.1"/>
    </source>
</evidence>
<evidence type="ECO:0000313" key="2">
    <source>
        <dbReference type="Proteomes" id="UP000250266"/>
    </source>
</evidence>
<sequence>GPGRTVTNRMRLLNTTESKALSKYINNLTERGLHPIASTDRNLAAGIAGRQPGNY</sequence>
<proteinExistence type="predicted"/>
<dbReference type="EMBL" id="KV745160">
    <property type="protein sequence ID" value="OCK77032.1"/>
    <property type="molecule type" value="Genomic_DNA"/>
</dbReference>
<dbReference type="Proteomes" id="UP000250266">
    <property type="component" value="Unassembled WGS sequence"/>
</dbReference>
<feature type="non-terminal residue" evidence="1">
    <location>
        <position position="1"/>
    </location>
</feature>
<organism evidence="1 2">
    <name type="scientific">Lepidopterella palustris CBS 459.81</name>
    <dbReference type="NCBI Taxonomy" id="1314670"/>
    <lineage>
        <taxon>Eukaryota</taxon>
        <taxon>Fungi</taxon>
        <taxon>Dikarya</taxon>
        <taxon>Ascomycota</taxon>
        <taxon>Pezizomycotina</taxon>
        <taxon>Dothideomycetes</taxon>
        <taxon>Pleosporomycetidae</taxon>
        <taxon>Mytilinidiales</taxon>
        <taxon>Argynnaceae</taxon>
        <taxon>Lepidopterella</taxon>
    </lineage>
</organism>
<dbReference type="AlphaFoldDB" id="A0A8E2E430"/>
<reference evidence="1 2" key="1">
    <citation type="journal article" date="2016" name="Nat. Commun.">
        <title>Ectomycorrhizal ecology is imprinted in the genome of the dominant symbiotic fungus Cenococcum geophilum.</title>
        <authorList>
            <consortium name="DOE Joint Genome Institute"/>
            <person name="Peter M."/>
            <person name="Kohler A."/>
            <person name="Ohm R.A."/>
            <person name="Kuo A."/>
            <person name="Krutzmann J."/>
            <person name="Morin E."/>
            <person name="Arend M."/>
            <person name="Barry K.W."/>
            <person name="Binder M."/>
            <person name="Choi C."/>
            <person name="Clum A."/>
            <person name="Copeland A."/>
            <person name="Grisel N."/>
            <person name="Haridas S."/>
            <person name="Kipfer T."/>
            <person name="LaButti K."/>
            <person name="Lindquist E."/>
            <person name="Lipzen A."/>
            <person name="Maire R."/>
            <person name="Meier B."/>
            <person name="Mihaltcheva S."/>
            <person name="Molinier V."/>
            <person name="Murat C."/>
            <person name="Poggeler S."/>
            <person name="Quandt C.A."/>
            <person name="Sperisen C."/>
            <person name="Tritt A."/>
            <person name="Tisserant E."/>
            <person name="Crous P.W."/>
            <person name="Henrissat B."/>
            <person name="Nehls U."/>
            <person name="Egli S."/>
            <person name="Spatafora J.W."/>
            <person name="Grigoriev I.V."/>
            <person name="Martin F.M."/>
        </authorList>
    </citation>
    <scope>NUCLEOTIDE SEQUENCE [LARGE SCALE GENOMIC DNA]</scope>
    <source>
        <strain evidence="1 2">CBS 459.81</strain>
    </source>
</reference>
<protein>
    <submittedName>
        <fullName evidence="1">Uncharacterized protein</fullName>
    </submittedName>
</protein>
<accession>A0A8E2E430</accession>
<name>A0A8E2E430_9PEZI</name>
<keyword evidence="2" id="KW-1185">Reference proteome</keyword>